<dbReference type="SUPFAM" id="SSF52540">
    <property type="entry name" value="P-loop containing nucleoside triphosphate hydrolases"/>
    <property type="match status" value="1"/>
</dbReference>
<dbReference type="EMBL" id="ADKX01000046">
    <property type="protein sequence ID" value="EFW03454.1"/>
    <property type="molecule type" value="Genomic_DNA"/>
</dbReference>
<name>E7GEK3_9FIRM</name>
<feature type="compositionally biased region" description="Low complexity" evidence="1">
    <location>
        <begin position="646"/>
        <end position="673"/>
    </location>
</feature>
<dbReference type="OrthoDB" id="2087992at2"/>
<feature type="compositionally biased region" description="Low complexity" evidence="1">
    <location>
        <begin position="446"/>
        <end position="463"/>
    </location>
</feature>
<sequence length="1276" mass="138088">MSKFQNSMLKFVNSKYGDNDTYDMDDIRIIASDSVIKNNKMQYLLFDFEQEVSPGKYERIFKAVKMIKIERIPKKELTLSNFLNMHAGVITGWNMNQINYLQIVANVTKPYKKGLIFAYGVQGVSNSSIDEAKKEADRQLAGLEKGITGTFKTLEYTDLDAEDARWIFHKMNEMKNMLVVRGIPEPKIVQGRANTTIFTSADQKDAEEQSEEFLLGMDEYEYLFVVCATTVAPEVLHRWTEAALKEQTYWASLKNGTKSMTFGVSVPMVYGSNLGASEGWNNGQSQTFGQNYSTSQTHTVGTSESFSEGTSQSFTSGQSFGNNQGLSSNQSFGESLGRGTSLSNSNSIGHTSSLSEGTTQGTSSSTSQGVNDSTSTSTSHTTGTSNSLSNSSSVSQSTSNSESWGESHGTSMGYGTSTGTSSTTGGSNNWSNGKNNGWSAGVNMGSSQSHTTNHSTSKGLNVSGSGGGGLNLGVVDFNSSTSIGGSWTKTDGWSDGQTSSVGANVGQSSGSSSSTGGGTSWSNGTSNSISTSQGVSEGISHSTGIGSTYGTSTGVTSSTGTSESNSTGTGTSHGTSSSISQGISSSTNSSLSQGTSLSSGTSSGTSASYGQSSNASLGSSLGTSQGWSQSASYGATQGHSLGTSESFSQGTSQGVSTSQGTSSGTSGSISRGLSGSMGLGPSLSFGKTFQWEDREATHLVDLLQYSLQRFISAKNNSGMWFTDCYIVTENQEASSAATTLAMSSWHSSNAMISPLQVYEPSPLEREYLLKHMSVFSPSTKKEGIPGQFESYKYSTLLLSNELAAMTHPPRVNVGGILATVDDPMVLPIPSNRQNGEIFMGYVANAEKYSRQTGYNSGFKYCIYEKELHHAYFSGASRSGKTVAALRAVSETYNNVRRGESKKKLRFVIMDPKKDWRALAKVVPPGHFRFYSLADPRFHPIRMNLMKIPKGVYAERYVSTLKEIFVRSFGLGDRGFNILGQAMMDVYRTAGVFEEDVRLNIKDKITGKYPATERSKHVTLEDVAKRLHEIQESGGVRGEKQDAIQRILDRMYDFESDESITKEIFCNRGDEGMGIDDLLGNDDVIVLESYGMNMMISSFVFGLLTSSIYQYAVANGGFVSDEDDDKFETIIVLEEANQVLIGEDRDNLGGPNPFETILDQSAGYGLFIWSITQKIADMPSSILANCAIKVIGRQDRPDDIELSVVQIGKEGKIQDRQWKEWFPDMPQGWFIIKSTRNRDFKMNAPIHVLVEYLDAEPPQNKELDQILRMSSLKSLKT</sequence>
<dbReference type="HOGENOM" id="CLU_263481_0_0_9"/>
<evidence type="ECO:0000313" key="3">
    <source>
        <dbReference type="Proteomes" id="UP000003157"/>
    </source>
</evidence>
<dbReference type="GeneID" id="78231581"/>
<proteinExistence type="predicted"/>
<feature type="compositionally biased region" description="Low complexity" evidence="1">
    <location>
        <begin position="499"/>
        <end position="613"/>
    </location>
</feature>
<keyword evidence="3" id="KW-1185">Reference proteome</keyword>
<organism evidence="2 3">
    <name type="scientific">Coprobacillus cateniformis</name>
    <dbReference type="NCBI Taxonomy" id="100884"/>
    <lineage>
        <taxon>Bacteria</taxon>
        <taxon>Bacillati</taxon>
        <taxon>Bacillota</taxon>
        <taxon>Erysipelotrichia</taxon>
        <taxon>Erysipelotrichales</taxon>
        <taxon>Coprobacillaceae</taxon>
        <taxon>Coprobacillus</taxon>
    </lineage>
</organism>
<feature type="compositionally biased region" description="Polar residues" evidence="1">
    <location>
        <begin position="281"/>
        <end position="350"/>
    </location>
</feature>
<evidence type="ECO:0000313" key="2">
    <source>
        <dbReference type="EMBL" id="EFW03454.1"/>
    </source>
</evidence>
<feature type="compositionally biased region" description="Polar residues" evidence="1">
    <location>
        <begin position="488"/>
        <end position="498"/>
    </location>
</feature>
<feature type="region of interest" description="Disordered" evidence="1">
    <location>
        <begin position="488"/>
        <end position="673"/>
    </location>
</feature>
<dbReference type="PANTHER" id="PTHR42957:SF1">
    <property type="entry name" value="HELICASE MJ1565-RELATED"/>
    <property type="match status" value="1"/>
</dbReference>
<comment type="caution">
    <text evidence="2">The sequence shown here is derived from an EMBL/GenBank/DDBJ whole genome shotgun (WGS) entry which is preliminary data.</text>
</comment>
<accession>E7GEK3</accession>
<reference evidence="2 3" key="1">
    <citation type="submission" date="2010-12" db="EMBL/GenBank/DDBJ databases">
        <title>The Genome Sequence of Coprobacillus sp. strain 29_1.</title>
        <authorList>
            <consortium name="The Broad Institute Genome Sequencing Platform"/>
            <person name="Earl A."/>
            <person name="Ward D."/>
            <person name="Feldgarden M."/>
            <person name="Gevers D."/>
            <person name="Daigneault M."/>
            <person name="Sibley C.D."/>
            <person name="White A."/>
            <person name="Strauss J."/>
            <person name="Allen-Vercoe E."/>
            <person name="Young S.K."/>
            <person name="Zeng Q."/>
            <person name="Gargeya S."/>
            <person name="Fitzgerald M."/>
            <person name="Haas B."/>
            <person name="Abouelleil A."/>
            <person name="Alvarado L."/>
            <person name="Arachchi H.M."/>
            <person name="Berlin A."/>
            <person name="Brown A."/>
            <person name="Chapman S.B."/>
            <person name="Chen Z."/>
            <person name="Dunbar C."/>
            <person name="Freedman E."/>
            <person name="Gearin G."/>
            <person name="Gellesch M."/>
            <person name="Goldberg J."/>
            <person name="Griggs A."/>
            <person name="Gujja S."/>
            <person name="Heilman E."/>
            <person name="Heiman D."/>
            <person name="Howarth C."/>
            <person name="Larson L."/>
            <person name="Lui A."/>
            <person name="MacDonald P.J.P."/>
            <person name="Mehta T."/>
            <person name="Montmayeur A."/>
            <person name="Murphy C."/>
            <person name="Neiman D."/>
            <person name="Pearson M."/>
            <person name="Priest M."/>
            <person name="Roberts A."/>
            <person name="Saif S."/>
            <person name="Shea T."/>
            <person name="Shenoy N."/>
            <person name="Sisk P."/>
            <person name="Stolte C."/>
            <person name="Sykes S."/>
            <person name="White J."/>
            <person name="Yandava C."/>
            <person name="Nusbaum C."/>
            <person name="Birren B."/>
        </authorList>
    </citation>
    <scope>NUCLEOTIDE SEQUENCE [LARGE SCALE GENOMIC DNA]</scope>
    <source>
        <strain evidence="2 3">29_1</strain>
    </source>
</reference>
<dbReference type="AlphaFoldDB" id="E7GEK3"/>
<feature type="compositionally biased region" description="Low complexity" evidence="1">
    <location>
        <begin position="351"/>
        <end position="439"/>
    </location>
</feature>
<feature type="region of interest" description="Disordered" evidence="1">
    <location>
        <begin position="281"/>
        <end position="464"/>
    </location>
</feature>
<feature type="compositionally biased region" description="Polar residues" evidence="1">
    <location>
        <begin position="614"/>
        <end position="645"/>
    </location>
</feature>
<dbReference type="NCBIfam" id="NF033849">
    <property type="entry name" value="ser_rich_anae_1"/>
    <property type="match status" value="1"/>
</dbReference>
<dbReference type="InterPro" id="IPR027417">
    <property type="entry name" value="P-loop_NTPase"/>
</dbReference>
<dbReference type="eggNOG" id="COG0433">
    <property type="taxonomic scope" value="Bacteria"/>
</dbReference>
<gene>
    <name evidence="2" type="ORF">HMPREF9488_03145</name>
</gene>
<dbReference type="RefSeq" id="WP_008790227.1">
    <property type="nucleotide sequence ID" value="NZ_AKCB01000004.1"/>
</dbReference>
<dbReference type="eggNOG" id="COG5295">
    <property type="taxonomic scope" value="Bacteria"/>
</dbReference>
<dbReference type="STRING" id="100884.GCA_000269565_03845"/>
<dbReference type="PANTHER" id="PTHR42957">
    <property type="entry name" value="HELICASE MJ1565-RELATED"/>
    <property type="match status" value="1"/>
</dbReference>
<dbReference type="InterPro" id="IPR008571">
    <property type="entry name" value="HerA-like"/>
</dbReference>
<dbReference type="Gene3D" id="3.40.50.300">
    <property type="entry name" value="P-loop containing nucleotide triphosphate hydrolases"/>
    <property type="match status" value="1"/>
</dbReference>
<evidence type="ECO:0008006" key="4">
    <source>
        <dbReference type="Google" id="ProtNLM"/>
    </source>
</evidence>
<evidence type="ECO:0000256" key="1">
    <source>
        <dbReference type="SAM" id="MobiDB-lite"/>
    </source>
</evidence>
<dbReference type="Proteomes" id="UP000003157">
    <property type="component" value="Unassembled WGS sequence"/>
</dbReference>
<protein>
    <recommendedName>
        <fullName evidence="4">ATP-binding protein</fullName>
    </recommendedName>
</protein>